<comment type="caution">
    <text evidence="2">The sequence shown here is derived from an EMBL/GenBank/DDBJ whole genome shotgun (WGS) entry which is preliminary data.</text>
</comment>
<dbReference type="RefSeq" id="WP_172309097.1">
    <property type="nucleotide sequence ID" value="NZ_WOEY01000016.1"/>
</dbReference>
<feature type="compositionally biased region" description="Acidic residues" evidence="1">
    <location>
        <begin position="45"/>
        <end position="56"/>
    </location>
</feature>
<feature type="compositionally biased region" description="Basic and acidic residues" evidence="1">
    <location>
        <begin position="1"/>
        <end position="24"/>
    </location>
</feature>
<accession>A0ABX2BKK1</accession>
<dbReference type="Proteomes" id="UP000652198">
    <property type="component" value="Unassembled WGS sequence"/>
</dbReference>
<dbReference type="EMBL" id="WOEY01000016">
    <property type="protein sequence ID" value="NPT40466.1"/>
    <property type="molecule type" value="Genomic_DNA"/>
</dbReference>
<evidence type="ECO:0000256" key="1">
    <source>
        <dbReference type="SAM" id="MobiDB-lite"/>
    </source>
</evidence>
<protein>
    <submittedName>
        <fullName evidence="2">Uncharacterized protein</fullName>
    </submittedName>
</protein>
<organism evidence="2 3">
    <name type="scientific">Paraburkholderia solitsugae</name>
    <dbReference type="NCBI Taxonomy" id="2675748"/>
    <lineage>
        <taxon>Bacteria</taxon>
        <taxon>Pseudomonadati</taxon>
        <taxon>Pseudomonadota</taxon>
        <taxon>Betaproteobacteria</taxon>
        <taxon>Burkholderiales</taxon>
        <taxon>Burkholderiaceae</taxon>
        <taxon>Paraburkholderia</taxon>
    </lineage>
</organism>
<reference evidence="2 3" key="1">
    <citation type="submission" date="2019-11" db="EMBL/GenBank/DDBJ databases">
        <title>Metabolism of dissolved organic matter in forest soils.</title>
        <authorList>
            <person name="Cyle K.T."/>
            <person name="Wilhelm R.C."/>
            <person name="Martinez C.E."/>
        </authorList>
    </citation>
    <scope>NUCLEOTIDE SEQUENCE [LARGE SCALE GENOMIC DNA]</scope>
    <source>
        <strain evidence="2 3">1N</strain>
    </source>
</reference>
<name>A0ABX2BKK1_9BURK</name>
<gene>
    <name evidence="2" type="ORF">GNZ12_03880</name>
</gene>
<evidence type="ECO:0000313" key="2">
    <source>
        <dbReference type="EMBL" id="NPT40466.1"/>
    </source>
</evidence>
<feature type="region of interest" description="Disordered" evidence="1">
    <location>
        <begin position="1"/>
        <end position="56"/>
    </location>
</feature>
<keyword evidence="3" id="KW-1185">Reference proteome</keyword>
<proteinExistence type="predicted"/>
<evidence type="ECO:0000313" key="3">
    <source>
        <dbReference type="Proteomes" id="UP000652198"/>
    </source>
</evidence>
<sequence length="56" mass="6096">MTNHPKERTSDEGRKDGEDKRADDAPDADAGSPDPDSPAPILKSEDDELFDEDAPE</sequence>